<accession>A0A0E9UY10</accession>
<evidence type="ECO:0000313" key="1">
    <source>
        <dbReference type="EMBL" id="JAH69848.1"/>
    </source>
</evidence>
<dbReference type="EMBL" id="GBXM01038729">
    <property type="protein sequence ID" value="JAH69848.1"/>
    <property type="molecule type" value="Transcribed_RNA"/>
</dbReference>
<name>A0A0E9UY10_ANGAN</name>
<reference evidence="1" key="2">
    <citation type="journal article" date="2015" name="Fish Shellfish Immunol.">
        <title>Early steps in the European eel (Anguilla anguilla)-Vibrio vulnificus interaction in the gills: Role of the RtxA13 toxin.</title>
        <authorList>
            <person name="Callol A."/>
            <person name="Pajuelo D."/>
            <person name="Ebbesson L."/>
            <person name="Teles M."/>
            <person name="MacKenzie S."/>
            <person name="Amaro C."/>
        </authorList>
    </citation>
    <scope>NUCLEOTIDE SEQUENCE</scope>
</reference>
<organism evidence="1">
    <name type="scientific">Anguilla anguilla</name>
    <name type="common">European freshwater eel</name>
    <name type="synonym">Muraena anguilla</name>
    <dbReference type="NCBI Taxonomy" id="7936"/>
    <lineage>
        <taxon>Eukaryota</taxon>
        <taxon>Metazoa</taxon>
        <taxon>Chordata</taxon>
        <taxon>Craniata</taxon>
        <taxon>Vertebrata</taxon>
        <taxon>Euteleostomi</taxon>
        <taxon>Actinopterygii</taxon>
        <taxon>Neopterygii</taxon>
        <taxon>Teleostei</taxon>
        <taxon>Anguilliformes</taxon>
        <taxon>Anguillidae</taxon>
        <taxon>Anguilla</taxon>
    </lineage>
</organism>
<sequence>MAARPPPALRVVARCSSSTSSSPSSSVCPSCVIWGRMFTLLRKSARDCFSPRTVRAVPFLFPLC</sequence>
<protein>
    <submittedName>
        <fullName evidence="1">Uncharacterized protein</fullName>
    </submittedName>
</protein>
<proteinExistence type="predicted"/>
<dbReference type="AlphaFoldDB" id="A0A0E9UY10"/>
<reference evidence="1" key="1">
    <citation type="submission" date="2014-11" db="EMBL/GenBank/DDBJ databases">
        <authorList>
            <person name="Amaro Gonzalez C."/>
        </authorList>
    </citation>
    <scope>NUCLEOTIDE SEQUENCE</scope>
</reference>